<reference evidence="4 5" key="1">
    <citation type="journal article" date="2020" name="Microb. Ecol.">
        <title>Ecogenomics of the Marine Benthic Filamentous Cyanobacterium Adonisia.</title>
        <authorList>
            <person name="Walter J.M."/>
            <person name="Coutinho F.H."/>
            <person name="Leomil L."/>
            <person name="Hargreaves P.I."/>
            <person name="Campeao M.E."/>
            <person name="Vieira V.V."/>
            <person name="Silva B.S."/>
            <person name="Fistarol G.O."/>
            <person name="Salomon P.S."/>
            <person name="Sawabe T."/>
            <person name="Mino S."/>
            <person name="Hosokawa M."/>
            <person name="Miyashita H."/>
            <person name="Maruyama F."/>
            <person name="van Verk M.C."/>
            <person name="Dutilh B.E."/>
            <person name="Thompson C.C."/>
            <person name="Thompson F.L."/>
        </authorList>
    </citation>
    <scope>NUCLEOTIDE SEQUENCE [LARGE SCALE GENOMIC DNA]</scope>
    <source>
        <strain evidence="4 5">CCMR0081</strain>
    </source>
</reference>
<organism evidence="4 5">
    <name type="scientific">Adonisia turfae CCMR0081</name>
    <dbReference type="NCBI Taxonomy" id="2292702"/>
    <lineage>
        <taxon>Bacteria</taxon>
        <taxon>Bacillati</taxon>
        <taxon>Cyanobacteriota</taxon>
        <taxon>Adonisia</taxon>
        <taxon>Adonisia turfae</taxon>
    </lineage>
</organism>
<evidence type="ECO:0000256" key="2">
    <source>
        <dbReference type="ARBA" id="ARBA00022803"/>
    </source>
</evidence>
<gene>
    <name evidence="4" type="ORF">DXZ20_08615</name>
</gene>
<dbReference type="Proteomes" id="UP000481033">
    <property type="component" value="Unassembled WGS sequence"/>
</dbReference>
<dbReference type="RefSeq" id="WP_163697635.1">
    <property type="nucleotide sequence ID" value="NZ_QXHD01000004.1"/>
</dbReference>
<feature type="repeat" description="TPR" evidence="3">
    <location>
        <begin position="218"/>
        <end position="251"/>
    </location>
</feature>
<keyword evidence="1" id="KW-0677">Repeat</keyword>
<dbReference type="Pfam" id="PF07719">
    <property type="entry name" value="TPR_2"/>
    <property type="match status" value="1"/>
</dbReference>
<proteinExistence type="predicted"/>
<feature type="repeat" description="TPR" evidence="3">
    <location>
        <begin position="145"/>
        <end position="178"/>
    </location>
</feature>
<sequence>MLLPWFNRLIPGLVVSTLLVTITPVLAQPASFDALEDITYWTDLCRLQATAEEYEKALAACEQAIALEPENPDIWAQHSGILIKLKAFADAIASANRALTFDPENSLAIAYQCVAYTALGENETALDKCNNALRVNGNWGSENPTLAWFYRGEILSQAKQYELALVAYERTLLQDPENSLVLTRQCEAYVALERPQSALDACGSALSINKNWGDIGPALAWTYQGQAHSQLNQYNQAIFAYDQAIGLDPKNALTWAAQGQLLETLRRDQEALVSYNQAVALKADYTLALLGQCTLLNRLGSYEPALAACDAAIGGDGDWGHQTLAKGWNQRSIALTGAQHYEEALASINRAVGIQPDYVAAHNHRSTILWYLGRYAEALAANQQAINLDKTYAPAWFTRGVIFRATEQYSHALAAYNQALALNPFSDWGWTNRSLVLWELEQYTEALHSAERAIALNSESAQAWYNKGVTLAAMGEYRGAIATYDQVLTLDATHTDALTGRGIAWFNLNDYVAATADLKAALALNPDNVLAQNTLKVLTATQSTETLSTPIPPPPPS</sequence>
<keyword evidence="5" id="KW-1185">Reference proteome</keyword>
<dbReference type="InterPro" id="IPR011990">
    <property type="entry name" value="TPR-like_helical_dom_sf"/>
</dbReference>
<feature type="repeat" description="TPR" evidence="3">
    <location>
        <begin position="461"/>
        <end position="494"/>
    </location>
</feature>
<dbReference type="AlphaFoldDB" id="A0A6M0RIS2"/>
<dbReference type="EMBL" id="QXHD01000004">
    <property type="protein sequence ID" value="NEZ55733.1"/>
    <property type="molecule type" value="Genomic_DNA"/>
</dbReference>
<evidence type="ECO:0000256" key="1">
    <source>
        <dbReference type="ARBA" id="ARBA00022737"/>
    </source>
</evidence>
<accession>A0A6M0RIS2</accession>
<dbReference type="InterPro" id="IPR019734">
    <property type="entry name" value="TPR_rpt"/>
</dbReference>
<feature type="repeat" description="TPR" evidence="3">
    <location>
        <begin position="393"/>
        <end position="426"/>
    </location>
</feature>
<dbReference type="Pfam" id="PF00515">
    <property type="entry name" value="TPR_1"/>
    <property type="match status" value="1"/>
</dbReference>
<evidence type="ECO:0000313" key="4">
    <source>
        <dbReference type="EMBL" id="NEZ55733.1"/>
    </source>
</evidence>
<dbReference type="PANTHER" id="PTHR44858:SF1">
    <property type="entry name" value="UDP-N-ACETYLGLUCOSAMINE--PEPTIDE N-ACETYLGLUCOSAMINYLTRANSFERASE SPINDLY-RELATED"/>
    <property type="match status" value="1"/>
</dbReference>
<evidence type="ECO:0000256" key="3">
    <source>
        <dbReference type="PROSITE-ProRule" id="PRU00339"/>
    </source>
</evidence>
<dbReference type="PANTHER" id="PTHR44858">
    <property type="entry name" value="TETRATRICOPEPTIDE REPEAT PROTEIN 6"/>
    <property type="match status" value="1"/>
</dbReference>
<feature type="repeat" description="TPR" evidence="3">
    <location>
        <begin position="38"/>
        <end position="71"/>
    </location>
</feature>
<dbReference type="InterPro" id="IPR050498">
    <property type="entry name" value="Ycf3"/>
</dbReference>
<dbReference type="Pfam" id="PF13432">
    <property type="entry name" value="TPR_16"/>
    <property type="match status" value="2"/>
</dbReference>
<protein>
    <submittedName>
        <fullName evidence="4">Tetratricopeptide repeat protein</fullName>
    </submittedName>
</protein>
<dbReference type="PROSITE" id="PS50005">
    <property type="entry name" value="TPR"/>
    <property type="match status" value="6"/>
</dbReference>
<dbReference type="Gene3D" id="1.25.40.10">
    <property type="entry name" value="Tetratricopeptide repeat domain"/>
    <property type="match status" value="5"/>
</dbReference>
<comment type="caution">
    <text evidence="4">The sequence shown here is derived from an EMBL/GenBank/DDBJ whole genome shotgun (WGS) entry which is preliminary data.</text>
</comment>
<dbReference type="SUPFAM" id="SSF48452">
    <property type="entry name" value="TPR-like"/>
    <property type="match status" value="2"/>
</dbReference>
<feature type="repeat" description="TPR" evidence="3">
    <location>
        <begin position="495"/>
        <end position="528"/>
    </location>
</feature>
<dbReference type="PROSITE" id="PS50293">
    <property type="entry name" value="TPR_REGION"/>
    <property type="match status" value="1"/>
</dbReference>
<dbReference type="SMART" id="SM00028">
    <property type="entry name" value="TPR"/>
    <property type="match status" value="13"/>
</dbReference>
<dbReference type="Pfam" id="PF14559">
    <property type="entry name" value="TPR_19"/>
    <property type="match status" value="1"/>
</dbReference>
<name>A0A6M0RIS2_9CYAN</name>
<keyword evidence="2 3" id="KW-0802">TPR repeat</keyword>
<dbReference type="InterPro" id="IPR013105">
    <property type="entry name" value="TPR_2"/>
</dbReference>
<evidence type="ECO:0000313" key="5">
    <source>
        <dbReference type="Proteomes" id="UP000481033"/>
    </source>
</evidence>